<keyword evidence="4" id="KW-1185">Reference proteome</keyword>
<sequence length="153" mass="17599">MRMPPTEQWSLWGRPPRSGDSIARTPCPPSLPGRRRLQWWNLHWMASFLGGPRLTCRRFAAAIPGMCAPQRRLEVKTRMKRRNSRYQGARNRTRLYMWVVERKMPRRRQAPNGSPARTGEKQMPRQLVSDPATTNPISASTNLVNPIVSGILI</sequence>
<protein>
    <submittedName>
        <fullName evidence="2">Uncharacterized protein</fullName>
    </submittedName>
</protein>
<feature type="region of interest" description="Disordered" evidence="1">
    <location>
        <begin position="1"/>
        <end position="29"/>
    </location>
</feature>
<feature type="region of interest" description="Disordered" evidence="1">
    <location>
        <begin position="106"/>
        <end position="140"/>
    </location>
</feature>
<organism evidence="2 4">
    <name type="scientific">Coprinellus micaceus</name>
    <name type="common">Glistening ink-cap mushroom</name>
    <name type="synonym">Coprinus micaceus</name>
    <dbReference type="NCBI Taxonomy" id="71717"/>
    <lineage>
        <taxon>Eukaryota</taxon>
        <taxon>Fungi</taxon>
        <taxon>Dikarya</taxon>
        <taxon>Basidiomycota</taxon>
        <taxon>Agaricomycotina</taxon>
        <taxon>Agaricomycetes</taxon>
        <taxon>Agaricomycetidae</taxon>
        <taxon>Agaricales</taxon>
        <taxon>Agaricineae</taxon>
        <taxon>Psathyrellaceae</taxon>
        <taxon>Coprinellus</taxon>
    </lineage>
</organism>
<dbReference type="AlphaFoldDB" id="A0A4Y7SK98"/>
<accession>A0A4Y7SK98</accession>
<gene>
    <name evidence="2" type="ORF">FA13DRAFT_1517341</name>
    <name evidence="3" type="ORF">FA13DRAFT_313626</name>
</gene>
<reference evidence="2 4" key="1">
    <citation type="journal article" date="2019" name="Nat. Ecol. Evol.">
        <title>Megaphylogeny resolves global patterns of mushroom evolution.</title>
        <authorList>
            <person name="Varga T."/>
            <person name="Krizsan K."/>
            <person name="Foldi C."/>
            <person name="Dima B."/>
            <person name="Sanchez-Garcia M."/>
            <person name="Sanchez-Ramirez S."/>
            <person name="Szollosi G.J."/>
            <person name="Szarkandi J.G."/>
            <person name="Papp V."/>
            <person name="Albert L."/>
            <person name="Andreopoulos W."/>
            <person name="Angelini C."/>
            <person name="Antonin V."/>
            <person name="Barry K.W."/>
            <person name="Bougher N.L."/>
            <person name="Buchanan P."/>
            <person name="Buyck B."/>
            <person name="Bense V."/>
            <person name="Catcheside P."/>
            <person name="Chovatia M."/>
            <person name="Cooper J."/>
            <person name="Damon W."/>
            <person name="Desjardin D."/>
            <person name="Finy P."/>
            <person name="Geml J."/>
            <person name="Haridas S."/>
            <person name="Hughes K."/>
            <person name="Justo A."/>
            <person name="Karasinski D."/>
            <person name="Kautmanova I."/>
            <person name="Kiss B."/>
            <person name="Kocsube S."/>
            <person name="Kotiranta H."/>
            <person name="LaButti K.M."/>
            <person name="Lechner B.E."/>
            <person name="Liimatainen K."/>
            <person name="Lipzen A."/>
            <person name="Lukacs Z."/>
            <person name="Mihaltcheva S."/>
            <person name="Morgado L.N."/>
            <person name="Niskanen T."/>
            <person name="Noordeloos M.E."/>
            <person name="Ohm R.A."/>
            <person name="Ortiz-Santana B."/>
            <person name="Ovrebo C."/>
            <person name="Racz N."/>
            <person name="Riley R."/>
            <person name="Savchenko A."/>
            <person name="Shiryaev A."/>
            <person name="Soop K."/>
            <person name="Spirin V."/>
            <person name="Szebenyi C."/>
            <person name="Tomsovsky M."/>
            <person name="Tulloss R.E."/>
            <person name="Uehling J."/>
            <person name="Grigoriev I.V."/>
            <person name="Vagvolgyi C."/>
            <person name="Papp T."/>
            <person name="Martin F.M."/>
            <person name="Miettinen O."/>
            <person name="Hibbett D.S."/>
            <person name="Nagy L.G."/>
        </authorList>
    </citation>
    <scope>NUCLEOTIDE SEQUENCE [LARGE SCALE GENOMIC DNA]</scope>
    <source>
        <strain evidence="2 4">FP101781</strain>
    </source>
</reference>
<evidence type="ECO:0000256" key="1">
    <source>
        <dbReference type="SAM" id="MobiDB-lite"/>
    </source>
</evidence>
<comment type="caution">
    <text evidence="2">The sequence shown here is derived from an EMBL/GenBank/DDBJ whole genome shotgun (WGS) entry which is preliminary data.</text>
</comment>
<evidence type="ECO:0000313" key="4">
    <source>
        <dbReference type="Proteomes" id="UP000298030"/>
    </source>
</evidence>
<dbReference type="EMBL" id="QPFP01000017">
    <property type="protein sequence ID" value="TEB31890.1"/>
    <property type="molecule type" value="Genomic_DNA"/>
</dbReference>
<proteinExistence type="predicted"/>
<dbReference type="EMBL" id="QPFP01000093">
    <property type="protein sequence ID" value="TEB22307.1"/>
    <property type="molecule type" value="Genomic_DNA"/>
</dbReference>
<feature type="compositionally biased region" description="Polar residues" evidence="1">
    <location>
        <begin position="131"/>
        <end position="140"/>
    </location>
</feature>
<dbReference type="Proteomes" id="UP000298030">
    <property type="component" value="Unassembled WGS sequence"/>
</dbReference>
<evidence type="ECO:0000313" key="3">
    <source>
        <dbReference type="EMBL" id="TEB31890.1"/>
    </source>
</evidence>
<name>A0A4Y7SK98_COPMI</name>
<evidence type="ECO:0000313" key="2">
    <source>
        <dbReference type="EMBL" id="TEB22307.1"/>
    </source>
</evidence>